<dbReference type="Gene3D" id="1.10.287.70">
    <property type="match status" value="1"/>
</dbReference>
<evidence type="ECO:0000256" key="7">
    <source>
        <dbReference type="SAM" id="Phobius"/>
    </source>
</evidence>
<dbReference type="EMBL" id="CAMPGE010019042">
    <property type="protein sequence ID" value="CAI2377400.1"/>
    <property type="molecule type" value="Genomic_DNA"/>
</dbReference>
<dbReference type="GO" id="GO:0005249">
    <property type="term" value="F:voltage-gated potassium channel activity"/>
    <property type="evidence" value="ECO:0007669"/>
    <property type="project" value="TreeGrafter"/>
</dbReference>
<dbReference type="GO" id="GO:0042391">
    <property type="term" value="P:regulation of membrane potential"/>
    <property type="evidence" value="ECO:0007669"/>
    <property type="project" value="TreeGrafter"/>
</dbReference>
<dbReference type="PANTHER" id="PTHR10217">
    <property type="entry name" value="VOLTAGE AND LIGAND GATED POTASSIUM CHANNEL"/>
    <property type="match status" value="1"/>
</dbReference>
<dbReference type="InterPro" id="IPR014710">
    <property type="entry name" value="RmlC-like_jellyroll"/>
</dbReference>
<dbReference type="AlphaFoldDB" id="A0AAD1XR35"/>
<gene>
    <name evidence="9" type="ORF">ECRASSUSDP1_LOCUS18786</name>
</gene>
<dbReference type="SUPFAM" id="SSF81324">
    <property type="entry name" value="Voltage-gated potassium channels"/>
    <property type="match status" value="1"/>
</dbReference>
<evidence type="ECO:0000313" key="9">
    <source>
        <dbReference type="EMBL" id="CAI2377400.1"/>
    </source>
</evidence>
<evidence type="ECO:0000256" key="6">
    <source>
        <dbReference type="ARBA" id="ARBA00023136"/>
    </source>
</evidence>
<accession>A0AAD1XR35</accession>
<organism evidence="9 10">
    <name type="scientific">Euplotes crassus</name>
    <dbReference type="NCBI Taxonomy" id="5936"/>
    <lineage>
        <taxon>Eukaryota</taxon>
        <taxon>Sar</taxon>
        <taxon>Alveolata</taxon>
        <taxon>Ciliophora</taxon>
        <taxon>Intramacronucleata</taxon>
        <taxon>Spirotrichea</taxon>
        <taxon>Hypotrichia</taxon>
        <taxon>Euplotida</taxon>
        <taxon>Euplotidae</taxon>
        <taxon>Moneuplotes</taxon>
    </lineage>
</organism>
<proteinExistence type="predicted"/>
<keyword evidence="6 7" id="KW-0472">Membrane</keyword>
<dbReference type="GO" id="GO:0005886">
    <property type="term" value="C:plasma membrane"/>
    <property type="evidence" value="ECO:0007669"/>
    <property type="project" value="TreeGrafter"/>
</dbReference>
<keyword evidence="2" id="KW-0813">Transport</keyword>
<feature type="domain" description="Cyclic nucleotide-binding" evidence="8">
    <location>
        <begin position="419"/>
        <end position="522"/>
    </location>
</feature>
<dbReference type="Pfam" id="PF00520">
    <property type="entry name" value="Ion_trans"/>
    <property type="match status" value="1"/>
</dbReference>
<feature type="transmembrane region" description="Helical" evidence="7">
    <location>
        <begin position="76"/>
        <end position="95"/>
    </location>
</feature>
<dbReference type="Proteomes" id="UP001295684">
    <property type="component" value="Unassembled WGS sequence"/>
</dbReference>
<comment type="caution">
    <text evidence="9">The sequence shown here is derived from an EMBL/GenBank/DDBJ whole genome shotgun (WGS) entry which is preliminary data.</text>
</comment>
<feature type="transmembrane region" description="Helical" evidence="7">
    <location>
        <begin position="45"/>
        <end position="64"/>
    </location>
</feature>
<evidence type="ECO:0000256" key="1">
    <source>
        <dbReference type="ARBA" id="ARBA00004141"/>
    </source>
</evidence>
<dbReference type="SUPFAM" id="SSF51206">
    <property type="entry name" value="cAMP-binding domain-like"/>
    <property type="match status" value="2"/>
</dbReference>
<feature type="transmembrane region" description="Helical" evidence="7">
    <location>
        <begin position="176"/>
        <end position="198"/>
    </location>
</feature>
<dbReference type="PROSITE" id="PS50042">
    <property type="entry name" value="CNMP_BINDING_3"/>
    <property type="match status" value="2"/>
</dbReference>
<dbReference type="InterPro" id="IPR018490">
    <property type="entry name" value="cNMP-bd_dom_sf"/>
</dbReference>
<dbReference type="InterPro" id="IPR000595">
    <property type="entry name" value="cNMP-bd_dom"/>
</dbReference>
<feature type="domain" description="Cyclic nucleotide-binding" evidence="8">
    <location>
        <begin position="557"/>
        <end position="624"/>
    </location>
</feature>
<dbReference type="PROSITE" id="PS00889">
    <property type="entry name" value="CNMP_BINDING_2"/>
    <property type="match status" value="1"/>
</dbReference>
<dbReference type="InterPro" id="IPR050818">
    <property type="entry name" value="KCNH_animal-type"/>
</dbReference>
<dbReference type="Gene3D" id="2.60.120.10">
    <property type="entry name" value="Jelly Rolls"/>
    <property type="match status" value="2"/>
</dbReference>
<dbReference type="InterPro" id="IPR005821">
    <property type="entry name" value="Ion_trans_dom"/>
</dbReference>
<protein>
    <recommendedName>
        <fullName evidence="8">Cyclic nucleotide-binding domain-containing protein</fullName>
    </recommendedName>
</protein>
<dbReference type="CDD" id="cd00038">
    <property type="entry name" value="CAP_ED"/>
    <property type="match status" value="2"/>
</dbReference>
<evidence type="ECO:0000256" key="5">
    <source>
        <dbReference type="ARBA" id="ARBA00023065"/>
    </source>
</evidence>
<sequence>MAVQLEVDKKASMTEFQHLRKLKAQAQLSKKPSKCMIRYSSGLRLYWDCWIILLAIWNSLYIPYDIAFQPPLSSSILVVVLNALIDFNFLIDIFLTFRTTYYDVDGEEVFEAKKIAKKYLFGRFSVDLISTVPLDSLGNLPVLQTFQLLKLFRLSRISKIIKNLPMKEDIKVMIKVLNLVFMLFIYIHCIACLDFLIVNSYKNWCPPLWYYSCDNNDLYTSSNLRQYAISLYISILLFGGNEIGGTNEAELAFTGMVMLFSAIVNALIFGEMAVLVEAISRRETEFQEKIDTTNSALKNLCFPLHSKSSSIFSCRKLRSQGNDDPSTNKDICNKYNRSDTLQEEVRDFLIYTQGTLEQQEEMAQFFEVLSSSLKMEVSQQIFESVARNNNIIMNLVTDALDEYSKTLFNINNIADKERALFNKEREIIQSFVKYLTVELKSPEDTIITQNSKTRDMYYVANGVCCVTVTDYEKKVNTVRHLLPGNHFGEIGMIYGTPRTASVFSKNYCTLAKMTVEVFNEVITDYPFLVTALKEHIYTVYDDPMTSFCFSTLERIPYFQGVGNEAIYDAIYTLTKRFCKKGEIIQKVDEEATTMYILINGIVEIYTQFEGNNFVLERLWKGSVINYRTFWVKNDIFLTPMSQRKTSAQEYKSQVSIRCMTKSILLELKYNEMMTLVKSNEELEKKFLKFQKQFFLEKKSYPLDYVMNLPESHFGQEDIEEKYAAIKRENIFKNVVMRRIKEIKELKAKPKILQHLEGKKISDWKAKIQAKRRIQVTKEIETAQQFQGEETDKFARLVAKLERTIKAVTADNIVLDNIEEKIIEISNTHAAYTKQQNHLQVSKKSRGDGKPTRTKIQAFERIKDEEYGVKNLIDGIDITNQEKEELEFSFSSQSSIP</sequence>
<dbReference type="SMART" id="SM00100">
    <property type="entry name" value="cNMP"/>
    <property type="match status" value="2"/>
</dbReference>
<evidence type="ECO:0000259" key="8">
    <source>
        <dbReference type="PROSITE" id="PS50042"/>
    </source>
</evidence>
<comment type="subcellular location">
    <subcellularLocation>
        <location evidence="1">Membrane</location>
        <topology evidence="1">Multi-pass membrane protein</topology>
    </subcellularLocation>
</comment>
<feature type="transmembrane region" description="Helical" evidence="7">
    <location>
        <begin position="251"/>
        <end position="276"/>
    </location>
</feature>
<keyword evidence="5" id="KW-0406">Ion transport</keyword>
<evidence type="ECO:0000313" key="10">
    <source>
        <dbReference type="Proteomes" id="UP001295684"/>
    </source>
</evidence>
<feature type="transmembrane region" description="Helical" evidence="7">
    <location>
        <begin position="218"/>
        <end position="239"/>
    </location>
</feature>
<evidence type="ECO:0000256" key="4">
    <source>
        <dbReference type="ARBA" id="ARBA00022989"/>
    </source>
</evidence>
<evidence type="ECO:0000256" key="3">
    <source>
        <dbReference type="ARBA" id="ARBA00022692"/>
    </source>
</evidence>
<evidence type="ECO:0000256" key="2">
    <source>
        <dbReference type="ARBA" id="ARBA00022448"/>
    </source>
</evidence>
<dbReference type="Pfam" id="PF00027">
    <property type="entry name" value="cNMP_binding"/>
    <property type="match status" value="1"/>
</dbReference>
<dbReference type="InterPro" id="IPR018488">
    <property type="entry name" value="cNMP-bd_CS"/>
</dbReference>
<dbReference type="PANTHER" id="PTHR10217:SF435">
    <property type="entry name" value="POTASSIUM VOLTAGE-GATED CHANNEL PROTEIN EAG"/>
    <property type="match status" value="1"/>
</dbReference>
<keyword evidence="3 7" id="KW-0812">Transmembrane</keyword>
<name>A0AAD1XR35_EUPCR</name>
<keyword evidence="10" id="KW-1185">Reference proteome</keyword>
<keyword evidence="4 7" id="KW-1133">Transmembrane helix</keyword>
<reference evidence="9" key="1">
    <citation type="submission" date="2023-07" db="EMBL/GenBank/DDBJ databases">
        <authorList>
            <consortium name="AG Swart"/>
            <person name="Singh M."/>
            <person name="Singh A."/>
            <person name="Seah K."/>
            <person name="Emmerich C."/>
        </authorList>
    </citation>
    <scope>NUCLEOTIDE SEQUENCE</scope>
    <source>
        <strain evidence="9">DP1</strain>
    </source>
</reference>